<name>A0A9W9AWW3_9AGAR</name>
<dbReference type="Proteomes" id="UP001150238">
    <property type="component" value="Unassembled WGS sequence"/>
</dbReference>
<dbReference type="EMBL" id="JANVFT010000096">
    <property type="protein sequence ID" value="KAJ4469357.1"/>
    <property type="molecule type" value="Genomic_DNA"/>
</dbReference>
<reference evidence="1" key="1">
    <citation type="submission" date="2022-08" db="EMBL/GenBank/DDBJ databases">
        <title>A Global Phylogenomic Analysis of the Shiitake Genus Lentinula.</title>
        <authorList>
            <consortium name="DOE Joint Genome Institute"/>
            <person name="Sierra-Patev S."/>
            <person name="Min B."/>
            <person name="Naranjo-Ortiz M."/>
            <person name="Looney B."/>
            <person name="Konkel Z."/>
            <person name="Slot J.C."/>
            <person name="Sakamoto Y."/>
            <person name="Steenwyk J.L."/>
            <person name="Rokas A."/>
            <person name="Carro J."/>
            <person name="Camarero S."/>
            <person name="Ferreira P."/>
            <person name="Molpeceres G."/>
            <person name="Ruiz-Duenas F.J."/>
            <person name="Serrano A."/>
            <person name="Henrissat B."/>
            <person name="Drula E."/>
            <person name="Hughes K.W."/>
            <person name="Mata J.L."/>
            <person name="Ishikawa N.K."/>
            <person name="Vargas-Isla R."/>
            <person name="Ushijima S."/>
            <person name="Smith C.A."/>
            <person name="Ahrendt S."/>
            <person name="Andreopoulos W."/>
            <person name="He G."/>
            <person name="Labutti K."/>
            <person name="Lipzen A."/>
            <person name="Ng V."/>
            <person name="Riley R."/>
            <person name="Sandor L."/>
            <person name="Barry K."/>
            <person name="Martinez A.T."/>
            <person name="Xiao Y."/>
            <person name="Gibbons J.G."/>
            <person name="Terashima K."/>
            <person name="Grigoriev I.V."/>
            <person name="Hibbett D.S."/>
        </authorList>
    </citation>
    <scope>NUCLEOTIDE SEQUENCE</scope>
    <source>
        <strain evidence="1">RHP3577 ss4</strain>
    </source>
</reference>
<dbReference type="Proteomes" id="UP001150217">
    <property type="component" value="Unassembled WGS sequence"/>
</dbReference>
<dbReference type="EMBL" id="JANVFS010000005">
    <property type="protein sequence ID" value="KAJ4492195.1"/>
    <property type="molecule type" value="Genomic_DNA"/>
</dbReference>
<evidence type="ECO:0000313" key="1">
    <source>
        <dbReference type="EMBL" id="KAJ4469357.1"/>
    </source>
</evidence>
<feature type="non-terminal residue" evidence="2">
    <location>
        <position position="1"/>
    </location>
</feature>
<dbReference type="AlphaFoldDB" id="A0A9W9AWW3"/>
<accession>A0A9W9AWW3</accession>
<keyword evidence="3" id="KW-1185">Reference proteome</keyword>
<evidence type="ECO:0000313" key="4">
    <source>
        <dbReference type="Proteomes" id="UP001150238"/>
    </source>
</evidence>
<evidence type="ECO:0000313" key="2">
    <source>
        <dbReference type="EMBL" id="KAJ4492195.1"/>
    </source>
</evidence>
<comment type="caution">
    <text evidence="2">The sequence shown here is derived from an EMBL/GenBank/DDBJ whole genome shotgun (WGS) entry which is preliminary data.</text>
</comment>
<organism evidence="2 4">
    <name type="scientific">Lentinula lateritia</name>
    <dbReference type="NCBI Taxonomy" id="40482"/>
    <lineage>
        <taxon>Eukaryota</taxon>
        <taxon>Fungi</taxon>
        <taxon>Dikarya</taxon>
        <taxon>Basidiomycota</taxon>
        <taxon>Agaricomycotina</taxon>
        <taxon>Agaricomycetes</taxon>
        <taxon>Agaricomycetidae</taxon>
        <taxon>Agaricales</taxon>
        <taxon>Marasmiineae</taxon>
        <taxon>Omphalotaceae</taxon>
        <taxon>Lentinula</taxon>
    </lineage>
</organism>
<protein>
    <submittedName>
        <fullName evidence="2">Uncharacterized protein</fullName>
    </submittedName>
</protein>
<proteinExistence type="predicted"/>
<reference evidence="2" key="2">
    <citation type="submission" date="2022-08" db="EMBL/GenBank/DDBJ databases">
        <authorList>
            <consortium name="DOE Joint Genome Institute"/>
            <person name="Min B."/>
            <person name="Riley R."/>
            <person name="Sierra-Patev S."/>
            <person name="Naranjo-Ortiz M."/>
            <person name="Looney B."/>
            <person name="Konkel Z."/>
            <person name="Slot J.C."/>
            <person name="Sakamoto Y."/>
            <person name="Steenwyk J.L."/>
            <person name="Rokas A."/>
            <person name="Carro J."/>
            <person name="Camarero S."/>
            <person name="Ferreira P."/>
            <person name="Molpeceres G."/>
            <person name="Ruiz-Duenas F.J."/>
            <person name="Serrano A."/>
            <person name="Henrissat B."/>
            <person name="Drula E."/>
            <person name="Hughes K.W."/>
            <person name="Mata J.L."/>
            <person name="Ishikawa N.K."/>
            <person name="Vargas-Isla R."/>
            <person name="Ushijima S."/>
            <person name="Smith C.A."/>
            <person name="Ahrendt S."/>
            <person name="Andreopoulos W."/>
            <person name="He G."/>
            <person name="Labutti K."/>
            <person name="Lipzen A."/>
            <person name="Ng V."/>
            <person name="Sandor L."/>
            <person name="Barry K."/>
            <person name="Martinez A.T."/>
            <person name="Xiao Y."/>
            <person name="Gibbons J.G."/>
            <person name="Terashima K."/>
            <person name="Hibbett D.S."/>
            <person name="Grigoriev I.V."/>
        </authorList>
    </citation>
    <scope>NUCLEOTIDE SEQUENCE</scope>
    <source>
        <strain evidence="2">Sp2 HRB7682 ss15</strain>
    </source>
</reference>
<dbReference type="OrthoDB" id="2888779at2759"/>
<gene>
    <name evidence="2" type="ORF">C8J55DRAFT_419865</name>
    <name evidence="1" type="ORF">C8R41DRAFT_778047</name>
</gene>
<sequence>KFDTRLKIATIMVQFCEEADDESGLTFWSYVVDALLVLGDGGMSDEESGEEDVVIDGVNTKQDVKKVTVLWFRHETFEPIFKQVDETPKVELKIFTQQGRLSVKRIRSNIFDKRDPPKGLPQDIFRQEYLDGLFPYQRKQFRILTKKRFPIPTMN</sequence>
<evidence type="ECO:0000313" key="3">
    <source>
        <dbReference type="Proteomes" id="UP001150217"/>
    </source>
</evidence>
<reference evidence="2" key="3">
    <citation type="journal article" date="2023" name="Proc. Natl. Acad. Sci. U.S.A.">
        <title>A global phylogenomic analysis of the shiitake genus Lentinula.</title>
        <authorList>
            <person name="Sierra-Patev S."/>
            <person name="Min B."/>
            <person name="Naranjo-Ortiz M."/>
            <person name="Looney B."/>
            <person name="Konkel Z."/>
            <person name="Slot J.C."/>
            <person name="Sakamoto Y."/>
            <person name="Steenwyk J.L."/>
            <person name="Rokas A."/>
            <person name="Carro J."/>
            <person name="Camarero S."/>
            <person name="Ferreira P."/>
            <person name="Molpeceres G."/>
            <person name="Ruiz-Duenas F.J."/>
            <person name="Serrano A."/>
            <person name="Henrissat B."/>
            <person name="Drula E."/>
            <person name="Hughes K.W."/>
            <person name="Mata J.L."/>
            <person name="Ishikawa N.K."/>
            <person name="Vargas-Isla R."/>
            <person name="Ushijima S."/>
            <person name="Smith C.A."/>
            <person name="Donoghue J."/>
            <person name="Ahrendt S."/>
            <person name="Andreopoulos W."/>
            <person name="He G."/>
            <person name="LaButti K."/>
            <person name="Lipzen A."/>
            <person name="Ng V."/>
            <person name="Riley R."/>
            <person name="Sandor L."/>
            <person name="Barry K."/>
            <person name="Martinez A.T."/>
            <person name="Xiao Y."/>
            <person name="Gibbons J.G."/>
            <person name="Terashima K."/>
            <person name="Grigoriev I.V."/>
            <person name="Hibbett D."/>
        </authorList>
    </citation>
    <scope>NUCLEOTIDE SEQUENCE</scope>
    <source>
        <strain evidence="2">Sp2 HRB7682 ss15</strain>
    </source>
</reference>